<reference evidence="7 8" key="1">
    <citation type="submission" date="2019-11" db="EMBL/GenBank/DDBJ databases">
        <title>Genome sequence of Moorella glycerini DSM11254.</title>
        <authorList>
            <person name="Poehlein A."/>
            <person name="Boeer T."/>
            <person name="Daniel R."/>
        </authorList>
    </citation>
    <scope>NUCLEOTIDE SEQUENCE [LARGE SCALE GENOMIC DNA]</scope>
    <source>
        <strain evidence="7 8">DSM 11254</strain>
    </source>
</reference>
<name>A0A6I5ZLZ2_9FIRM</name>
<sequence>MVTGLRQEVMPVELREYLFAPLAGHILAFAITARERGIFSGAARLTRVAGELGLEVTWAAPEGYPLETGSCLFRARGEAPAIIRAEEMLLGVIGKPSGVATAAANFVRQAGGRIKVVCGAWKKVAPEIRDELRRAIATGGAGIRITERPFIYLDKNYVRLLGGVEPAVSRARAYDQERVIAVQVRGEGRPIAGEAEAAVRAGAGIIMVDTGLLEDLATVVTAAQQGGWREKVKLAFAGGVTPAGLEEVIAAGADIVDVGRAIIDAPLLDLSLDVEGISV</sequence>
<evidence type="ECO:0000259" key="6">
    <source>
        <dbReference type="Pfam" id="PF02749"/>
    </source>
</evidence>
<gene>
    <name evidence="7" type="primary">nadC_1</name>
    <name evidence="7" type="ORF">MGLY_02170</name>
</gene>
<dbReference type="InterPro" id="IPR013785">
    <property type="entry name" value="Aldolase_TIM"/>
</dbReference>
<dbReference type="InterPro" id="IPR002638">
    <property type="entry name" value="Quinolinate_PRibosylTrfase_C"/>
</dbReference>
<dbReference type="Gene3D" id="3.90.1170.20">
    <property type="entry name" value="Quinolinate phosphoribosyl transferase, N-terminal domain"/>
    <property type="match status" value="1"/>
</dbReference>
<dbReference type="PANTHER" id="PTHR32179:SF3">
    <property type="entry name" value="NICOTINATE-NUCLEOTIDE PYROPHOSPHORYLASE [CARBOXYLATING]"/>
    <property type="match status" value="1"/>
</dbReference>
<evidence type="ECO:0000313" key="8">
    <source>
        <dbReference type="Proteomes" id="UP000425916"/>
    </source>
</evidence>
<protein>
    <submittedName>
        <fullName evidence="7">Nicotinate-nucleotide pyrophosphorylase</fullName>
        <ecNumber evidence="7">2.4.2.19</ecNumber>
    </submittedName>
</protein>
<feature type="domain" description="Quinolinate phosphoribosyl transferase C-terminal" evidence="5">
    <location>
        <begin position="99"/>
        <end position="273"/>
    </location>
</feature>
<dbReference type="AlphaFoldDB" id="A0A6I5ZLZ2"/>
<dbReference type="Gene3D" id="3.20.20.70">
    <property type="entry name" value="Aldolase class I"/>
    <property type="match status" value="1"/>
</dbReference>
<dbReference type="Pfam" id="PF02749">
    <property type="entry name" value="QRPTase_N"/>
    <property type="match status" value="1"/>
</dbReference>
<evidence type="ECO:0000256" key="3">
    <source>
        <dbReference type="ARBA" id="ARBA00022679"/>
    </source>
</evidence>
<dbReference type="InterPro" id="IPR037128">
    <property type="entry name" value="Quinolinate_PRibosylTase_N_sf"/>
</dbReference>
<dbReference type="GO" id="GO:0005737">
    <property type="term" value="C:cytoplasm"/>
    <property type="evidence" value="ECO:0007669"/>
    <property type="project" value="TreeGrafter"/>
</dbReference>
<comment type="catalytic activity">
    <reaction evidence="4">
        <text>nicotinate beta-D-ribonucleotide + CO2 + diphosphate = quinolinate + 5-phospho-alpha-D-ribose 1-diphosphate + 2 H(+)</text>
        <dbReference type="Rhea" id="RHEA:12733"/>
        <dbReference type="ChEBI" id="CHEBI:15378"/>
        <dbReference type="ChEBI" id="CHEBI:16526"/>
        <dbReference type="ChEBI" id="CHEBI:29959"/>
        <dbReference type="ChEBI" id="CHEBI:33019"/>
        <dbReference type="ChEBI" id="CHEBI:57502"/>
        <dbReference type="ChEBI" id="CHEBI:58017"/>
        <dbReference type="EC" id="2.4.2.19"/>
    </reaction>
</comment>
<dbReference type="GO" id="GO:0034213">
    <property type="term" value="P:quinolinate catabolic process"/>
    <property type="evidence" value="ECO:0007669"/>
    <property type="project" value="TreeGrafter"/>
</dbReference>
<evidence type="ECO:0000256" key="4">
    <source>
        <dbReference type="ARBA" id="ARBA00047445"/>
    </source>
</evidence>
<dbReference type="GO" id="GO:0004514">
    <property type="term" value="F:nicotinate-nucleotide diphosphorylase (carboxylating) activity"/>
    <property type="evidence" value="ECO:0007669"/>
    <property type="project" value="UniProtKB-EC"/>
</dbReference>
<dbReference type="InterPro" id="IPR022412">
    <property type="entry name" value="Quinolinate_PRibosylTrfase_N"/>
</dbReference>
<dbReference type="Pfam" id="PF01729">
    <property type="entry name" value="QRPTase_C"/>
    <property type="match status" value="1"/>
</dbReference>
<keyword evidence="3 7" id="KW-0808">Transferase</keyword>
<proteinExistence type="inferred from homology"/>
<evidence type="ECO:0000256" key="2">
    <source>
        <dbReference type="ARBA" id="ARBA00022676"/>
    </source>
</evidence>
<dbReference type="PANTHER" id="PTHR32179">
    <property type="entry name" value="NICOTINATE-NUCLEOTIDE PYROPHOSPHORYLASE [CARBOXYLATING]"/>
    <property type="match status" value="1"/>
</dbReference>
<dbReference type="EC" id="2.4.2.19" evidence="7"/>
<organism evidence="7 8">
    <name type="scientific">Neomoorella glycerini</name>
    <dbReference type="NCBI Taxonomy" id="55779"/>
    <lineage>
        <taxon>Bacteria</taxon>
        <taxon>Bacillati</taxon>
        <taxon>Bacillota</taxon>
        <taxon>Clostridia</taxon>
        <taxon>Neomoorellales</taxon>
        <taxon>Neomoorellaceae</taxon>
        <taxon>Neomoorella</taxon>
    </lineage>
</organism>
<evidence type="ECO:0000313" key="7">
    <source>
        <dbReference type="EMBL" id="QGP90904.1"/>
    </source>
</evidence>
<comment type="similarity">
    <text evidence="1">Belongs to the NadC/ModD family.</text>
</comment>
<dbReference type="GO" id="GO:0009435">
    <property type="term" value="P:NAD+ biosynthetic process"/>
    <property type="evidence" value="ECO:0007669"/>
    <property type="project" value="InterPro"/>
</dbReference>
<feature type="domain" description="Quinolinate phosphoribosyl transferase N-terminal" evidence="6">
    <location>
        <begin position="28"/>
        <end position="97"/>
    </location>
</feature>
<keyword evidence="8" id="KW-1185">Reference proteome</keyword>
<dbReference type="SUPFAM" id="SSF54675">
    <property type="entry name" value="Nicotinate/Quinolinate PRTase N-terminal domain-like"/>
    <property type="match status" value="1"/>
</dbReference>
<accession>A0A6I5ZLZ2</accession>
<dbReference type="EMBL" id="CP046244">
    <property type="protein sequence ID" value="QGP90904.1"/>
    <property type="molecule type" value="Genomic_DNA"/>
</dbReference>
<dbReference type="InterPro" id="IPR036068">
    <property type="entry name" value="Nicotinate_pribotase-like_C"/>
</dbReference>
<dbReference type="SUPFAM" id="SSF51690">
    <property type="entry name" value="Nicotinate/Quinolinate PRTase C-terminal domain-like"/>
    <property type="match status" value="1"/>
</dbReference>
<dbReference type="Proteomes" id="UP000425916">
    <property type="component" value="Chromosome"/>
</dbReference>
<evidence type="ECO:0000259" key="5">
    <source>
        <dbReference type="Pfam" id="PF01729"/>
    </source>
</evidence>
<evidence type="ECO:0000256" key="1">
    <source>
        <dbReference type="ARBA" id="ARBA00009400"/>
    </source>
</evidence>
<keyword evidence="2 7" id="KW-0328">Glycosyltransferase</keyword>
<dbReference type="InterPro" id="IPR027277">
    <property type="entry name" value="NadC/ModD"/>
</dbReference>